<evidence type="ECO:0000313" key="3">
    <source>
        <dbReference type="Proteomes" id="UP001169764"/>
    </source>
</evidence>
<organism evidence="2 3">
    <name type="scientific">Sphingomonas natans</name>
    <dbReference type="NCBI Taxonomy" id="3063330"/>
    <lineage>
        <taxon>Bacteria</taxon>
        <taxon>Pseudomonadati</taxon>
        <taxon>Pseudomonadota</taxon>
        <taxon>Alphaproteobacteria</taxon>
        <taxon>Sphingomonadales</taxon>
        <taxon>Sphingomonadaceae</taxon>
        <taxon>Sphingomonas</taxon>
    </lineage>
</organism>
<protein>
    <submittedName>
        <fullName evidence="2">UrcA family protein</fullName>
    </submittedName>
</protein>
<sequence>MKAFLALAAAATFAAHVVAQPRSGSWQVGNDSMHIYYEDLDVNSRAGRAALLARVDRAVARLCRADMKLEETACEQATMAGITLPALRQAMTERAPTVLASR</sequence>
<evidence type="ECO:0000256" key="1">
    <source>
        <dbReference type="SAM" id="SignalP"/>
    </source>
</evidence>
<keyword evidence="3" id="KW-1185">Reference proteome</keyword>
<dbReference type="EMBL" id="JAUOTP010000008">
    <property type="protein sequence ID" value="MDO6415978.1"/>
    <property type="molecule type" value="Genomic_DNA"/>
</dbReference>
<feature type="chain" id="PRO_5046823935" evidence="1">
    <location>
        <begin position="20"/>
        <end position="102"/>
    </location>
</feature>
<feature type="signal peptide" evidence="1">
    <location>
        <begin position="1"/>
        <end position="19"/>
    </location>
</feature>
<reference evidence="2" key="1">
    <citation type="submission" date="2023-07" db="EMBL/GenBank/DDBJ databases">
        <authorList>
            <person name="Kim M."/>
        </authorList>
    </citation>
    <scope>NUCLEOTIDE SEQUENCE</scope>
    <source>
        <strain evidence="2">BIUV-7</strain>
    </source>
</reference>
<dbReference type="Proteomes" id="UP001169764">
    <property type="component" value="Unassembled WGS sequence"/>
</dbReference>
<comment type="caution">
    <text evidence="2">The sequence shown here is derived from an EMBL/GenBank/DDBJ whole genome shotgun (WGS) entry which is preliminary data.</text>
</comment>
<gene>
    <name evidence="2" type="ORF">Q4F19_16430</name>
</gene>
<proteinExistence type="predicted"/>
<dbReference type="InterPro" id="IPR030972">
    <property type="entry name" value="UrcA_uranyl"/>
</dbReference>
<keyword evidence="1" id="KW-0732">Signal</keyword>
<dbReference type="RefSeq" id="WP_303544771.1">
    <property type="nucleotide sequence ID" value="NZ_JAUOTP010000008.1"/>
</dbReference>
<evidence type="ECO:0000313" key="2">
    <source>
        <dbReference type="EMBL" id="MDO6415978.1"/>
    </source>
</evidence>
<dbReference type="NCBIfam" id="TIGR04433">
    <property type="entry name" value="UrcA_uranyl"/>
    <property type="match status" value="1"/>
</dbReference>
<accession>A0ABT8YDW3</accession>
<name>A0ABT8YDW3_9SPHN</name>